<reference evidence="2" key="1">
    <citation type="submission" date="2018-05" db="EMBL/GenBank/DDBJ databases">
        <authorList>
            <person name="Nie L."/>
        </authorList>
    </citation>
    <scope>NUCLEOTIDE SEQUENCE [LARGE SCALE GENOMIC DNA]</scope>
    <source>
        <strain evidence="2">NL</strain>
    </source>
</reference>
<organism evidence="1 2">
    <name type="scientific">Hymenobacter edaphi</name>
    <dbReference type="NCBI Taxonomy" id="2211146"/>
    <lineage>
        <taxon>Bacteria</taxon>
        <taxon>Pseudomonadati</taxon>
        <taxon>Bacteroidota</taxon>
        <taxon>Cytophagia</taxon>
        <taxon>Cytophagales</taxon>
        <taxon>Hymenobacteraceae</taxon>
        <taxon>Hymenobacter</taxon>
    </lineage>
</organism>
<dbReference type="Proteomes" id="UP000248553">
    <property type="component" value="Unassembled WGS sequence"/>
</dbReference>
<keyword evidence="2" id="KW-1185">Reference proteome</keyword>
<dbReference type="InterPro" id="IPR025459">
    <property type="entry name" value="DUF4279"/>
</dbReference>
<dbReference type="EMBL" id="QHKM01000009">
    <property type="protein sequence ID" value="RAK63556.1"/>
    <property type="molecule type" value="Genomic_DNA"/>
</dbReference>
<evidence type="ECO:0000313" key="2">
    <source>
        <dbReference type="Proteomes" id="UP000248553"/>
    </source>
</evidence>
<dbReference type="Pfam" id="PF14106">
    <property type="entry name" value="DUF4279"/>
    <property type="match status" value="1"/>
</dbReference>
<accession>A0A328BCG5</accession>
<dbReference type="AlphaFoldDB" id="A0A328BCG5"/>
<gene>
    <name evidence="1" type="ORF">DLM85_21385</name>
</gene>
<name>A0A328BCG5_9BACT</name>
<evidence type="ECO:0000313" key="1">
    <source>
        <dbReference type="EMBL" id="RAK63556.1"/>
    </source>
</evidence>
<evidence type="ECO:0008006" key="3">
    <source>
        <dbReference type="Google" id="ProtNLM"/>
    </source>
</evidence>
<protein>
    <recommendedName>
        <fullName evidence="3">DUF4279 domain-containing protein</fullName>
    </recommendedName>
</protein>
<proteinExistence type="predicted"/>
<sequence>MSMIETITKLIHQELLYPEWEMTKQLLAVMNVELDNGLPKIEAVVVNKEAGSAIGYVPVTEGFYIGVHLVIKEGAVEINAIDSEPSIHLSYSPISEDLSVEDLLCLTSLQPQQVQHADGATGSGYNSLWFESSARPGRIEEKLDEFLAYLEQDVAGIHRLIAHTGKADIWVSIGFHIANRNFTQLFLPQELIARLHQLGLALTFDLRMLGREITSNY</sequence>
<comment type="caution">
    <text evidence="1">The sequence shown here is derived from an EMBL/GenBank/DDBJ whole genome shotgun (WGS) entry which is preliminary data.</text>
</comment>
<dbReference type="OrthoDB" id="659320at2"/>